<keyword evidence="1" id="KW-0732">Signal</keyword>
<dbReference type="KEGG" id="amaq:GO499_12890"/>
<dbReference type="Gene3D" id="2.120.10.30">
    <property type="entry name" value="TolB, C-terminal domain"/>
    <property type="match status" value="1"/>
</dbReference>
<dbReference type="AlphaFoldDB" id="A0A6P1SZ90"/>
<dbReference type="RefSeq" id="WP_161862561.1">
    <property type="nucleotide sequence ID" value="NZ_CP046620.1"/>
</dbReference>
<proteinExistence type="predicted"/>
<evidence type="ECO:0000256" key="1">
    <source>
        <dbReference type="SAM" id="SignalP"/>
    </source>
</evidence>
<dbReference type="InterPro" id="IPR014567">
    <property type="entry name" value="UCP031900"/>
</dbReference>
<reference evidence="3 4" key="1">
    <citation type="submission" date="2019-12" db="EMBL/GenBank/DDBJ databases">
        <title>Complete genome sequence of Algicella marina strain 9Alg 56(T) isolated from the red alga Tichocarpus crinitus.</title>
        <authorList>
            <person name="Kim S.-G."/>
            <person name="Nedashkovskaya O.I."/>
        </authorList>
    </citation>
    <scope>NUCLEOTIDE SEQUENCE [LARGE SCALE GENOMIC DNA]</scope>
    <source>
        <strain evidence="3 4">9Alg 56</strain>
    </source>
</reference>
<feature type="domain" description="Phytase-like" evidence="2">
    <location>
        <begin position="36"/>
        <end position="272"/>
    </location>
</feature>
<dbReference type="SUPFAM" id="SSF101898">
    <property type="entry name" value="NHL repeat"/>
    <property type="match status" value="1"/>
</dbReference>
<dbReference type="Proteomes" id="UP000464495">
    <property type="component" value="Chromosome"/>
</dbReference>
<sequence length="294" mass="32304">MLRCLALIALLVAPATGWSDMVASTSRLKWVEPYDGFGSFSGIVVSPDGKDYTTVSDKGFYATGSLTRRNGKLTEVLLEENGPLLGVNGEALGGQDIDAEGLTRLPDGRLVVSFEANHRIRIYRNIGGPAETFPSHPAFAKLQNNSGMEALFSDGSGRIYAIPERSGALDRPFPVFRFAKGWTTPFTLRRDPPHLVAGADIGPDGRLYVLERDVGALGFYTRIRRFDITARGLANEQLVISSRMGEFDNLEGLSIWRDARGAIRILCISDDNQKFFQRTEFVEFTLKAAFSDAS</sequence>
<dbReference type="EMBL" id="CP046620">
    <property type="protein sequence ID" value="QHQ36004.1"/>
    <property type="molecule type" value="Genomic_DNA"/>
</dbReference>
<gene>
    <name evidence="3" type="ORF">GO499_12890</name>
</gene>
<dbReference type="InterPro" id="IPR011042">
    <property type="entry name" value="6-blade_b-propeller_TolB-like"/>
</dbReference>
<organism evidence="3 4">
    <name type="scientific">Algicella marina</name>
    <dbReference type="NCBI Taxonomy" id="2683284"/>
    <lineage>
        <taxon>Bacteria</taxon>
        <taxon>Pseudomonadati</taxon>
        <taxon>Pseudomonadota</taxon>
        <taxon>Alphaproteobacteria</taxon>
        <taxon>Rhodobacterales</taxon>
        <taxon>Paracoccaceae</taxon>
        <taxon>Algicella</taxon>
    </lineage>
</organism>
<dbReference type="PIRSF" id="PIRSF031900">
    <property type="entry name" value="UCP031900"/>
    <property type="match status" value="1"/>
</dbReference>
<protein>
    <submittedName>
        <fullName evidence="3">Esterase-like activity of phytase family protein</fullName>
    </submittedName>
</protein>
<keyword evidence="4" id="KW-1185">Reference proteome</keyword>
<feature type="signal peptide" evidence="1">
    <location>
        <begin position="1"/>
        <end position="19"/>
    </location>
</feature>
<accession>A0A6P1SZ90</accession>
<feature type="chain" id="PRO_5026893049" evidence="1">
    <location>
        <begin position="20"/>
        <end position="294"/>
    </location>
</feature>
<evidence type="ECO:0000259" key="2">
    <source>
        <dbReference type="Pfam" id="PF13449"/>
    </source>
</evidence>
<dbReference type="Pfam" id="PF13449">
    <property type="entry name" value="Phytase-like"/>
    <property type="match status" value="1"/>
</dbReference>
<evidence type="ECO:0000313" key="4">
    <source>
        <dbReference type="Proteomes" id="UP000464495"/>
    </source>
</evidence>
<evidence type="ECO:0000313" key="3">
    <source>
        <dbReference type="EMBL" id="QHQ36004.1"/>
    </source>
</evidence>
<dbReference type="InterPro" id="IPR027372">
    <property type="entry name" value="Phytase-like_dom"/>
</dbReference>
<name>A0A6P1SZ90_9RHOB</name>